<organism evidence="3 4">
    <name type="scientific">Cryobacterium cheniae</name>
    <dbReference type="NCBI Taxonomy" id="1259262"/>
    <lineage>
        <taxon>Bacteria</taxon>
        <taxon>Bacillati</taxon>
        <taxon>Actinomycetota</taxon>
        <taxon>Actinomycetes</taxon>
        <taxon>Micrococcales</taxon>
        <taxon>Microbacteriaceae</taxon>
        <taxon>Cryobacterium</taxon>
    </lineage>
</organism>
<dbReference type="OrthoDB" id="9782155at2"/>
<comment type="caution">
    <text evidence="3">The sequence shown here is derived from an EMBL/GenBank/DDBJ whole genome shotgun (WGS) entry which is preliminary data.</text>
</comment>
<dbReference type="InterPro" id="IPR051397">
    <property type="entry name" value="Zn-ADH-like_protein"/>
</dbReference>
<feature type="transmembrane region" description="Helical" evidence="1">
    <location>
        <begin position="129"/>
        <end position="149"/>
    </location>
</feature>
<dbReference type="SMART" id="SM00829">
    <property type="entry name" value="PKS_ER"/>
    <property type="match status" value="1"/>
</dbReference>
<evidence type="ECO:0000256" key="1">
    <source>
        <dbReference type="SAM" id="Phobius"/>
    </source>
</evidence>
<dbReference type="RefSeq" id="WP_134370448.1">
    <property type="nucleotide sequence ID" value="NZ_SOGN01000046.1"/>
</dbReference>
<dbReference type="InterPro" id="IPR020843">
    <property type="entry name" value="ER"/>
</dbReference>
<dbReference type="Proteomes" id="UP000298433">
    <property type="component" value="Unassembled WGS sequence"/>
</dbReference>
<evidence type="ECO:0000313" key="4">
    <source>
        <dbReference type="Proteomes" id="UP000298433"/>
    </source>
</evidence>
<dbReference type="Gene3D" id="3.40.50.720">
    <property type="entry name" value="NAD(P)-binding Rossmann-like Domain"/>
    <property type="match status" value="1"/>
</dbReference>
<protein>
    <submittedName>
        <fullName evidence="3">Oxidoreductase</fullName>
    </submittedName>
</protein>
<dbReference type="EMBL" id="SOGN01000046">
    <property type="protein sequence ID" value="TFC79224.1"/>
    <property type="molecule type" value="Genomic_DNA"/>
</dbReference>
<keyword evidence="1" id="KW-0812">Transmembrane</keyword>
<dbReference type="SUPFAM" id="SSF51735">
    <property type="entry name" value="NAD(P)-binding Rossmann-fold domains"/>
    <property type="match status" value="1"/>
</dbReference>
<evidence type="ECO:0000259" key="2">
    <source>
        <dbReference type="SMART" id="SM00829"/>
    </source>
</evidence>
<dbReference type="InterPro" id="IPR011032">
    <property type="entry name" value="GroES-like_sf"/>
</dbReference>
<dbReference type="Pfam" id="PF00107">
    <property type="entry name" value="ADH_zinc_N"/>
    <property type="match status" value="1"/>
</dbReference>
<feature type="transmembrane region" description="Helical" evidence="1">
    <location>
        <begin position="161"/>
        <end position="180"/>
    </location>
</feature>
<reference evidence="3 4" key="1">
    <citation type="submission" date="2019-03" db="EMBL/GenBank/DDBJ databases">
        <title>Genomics of glacier-inhabiting Cryobacterium strains.</title>
        <authorList>
            <person name="Liu Q."/>
            <person name="Xin Y.-H."/>
        </authorList>
    </citation>
    <scope>NUCLEOTIDE SEQUENCE [LARGE SCALE GENOMIC DNA]</scope>
    <source>
        <strain evidence="3 4">TMT2-48-2</strain>
    </source>
</reference>
<dbReference type="Pfam" id="PF08240">
    <property type="entry name" value="ADH_N"/>
    <property type="match status" value="1"/>
</dbReference>
<dbReference type="PANTHER" id="PTHR43677">
    <property type="entry name" value="SHORT-CHAIN DEHYDROGENASE/REDUCTASE"/>
    <property type="match status" value="1"/>
</dbReference>
<name>A0A4R8XNP9_9MICO</name>
<sequence>MDIETEFRAIVVDRTESVEGKKTQGAALRMVSDDFLMPGDVTIAVEYSSINFKDGLALMGRPGVVRAWPMIAGIDLVGTVEQSTDPRWSAGDRVILNGAGLSETHHGGLAERARVSGDFLVRLPEGISAVRAAAVGTAGFTAMLSVLGLERGGITPESGAVLVTGAAGGVGSLAVALLAARGYRVHASTGRVDELGDYLRGLGAVELVDRGTLSEAGKPLQGQRWAGAIDSVGSSTLANVLAQTNYGGVVTSCGLAQGADLPATVMPFILRAVSLIGINSVEAPLAQREEAWRHLATDLDLTLLDSLTEVIPLEAAFDAAAGILAGTVHGRTVVDVRR</sequence>
<dbReference type="CDD" id="cd08288">
    <property type="entry name" value="MDR_yhdh"/>
    <property type="match status" value="1"/>
</dbReference>
<evidence type="ECO:0000313" key="3">
    <source>
        <dbReference type="EMBL" id="TFC79224.1"/>
    </source>
</evidence>
<dbReference type="AlphaFoldDB" id="A0A4R8XNP9"/>
<dbReference type="NCBIfam" id="TIGR02823">
    <property type="entry name" value="oxido_YhdH"/>
    <property type="match status" value="1"/>
</dbReference>
<dbReference type="Gene3D" id="3.90.180.10">
    <property type="entry name" value="Medium-chain alcohol dehydrogenases, catalytic domain"/>
    <property type="match status" value="1"/>
</dbReference>
<keyword evidence="1" id="KW-0472">Membrane</keyword>
<accession>A0A4R8XNP9</accession>
<dbReference type="InterPro" id="IPR036291">
    <property type="entry name" value="NAD(P)-bd_dom_sf"/>
</dbReference>
<dbReference type="PANTHER" id="PTHR43677:SF1">
    <property type="entry name" value="ACRYLYL-COA REDUCTASE ACUI-RELATED"/>
    <property type="match status" value="1"/>
</dbReference>
<keyword evidence="1" id="KW-1133">Transmembrane helix</keyword>
<dbReference type="InterPro" id="IPR013154">
    <property type="entry name" value="ADH-like_N"/>
</dbReference>
<gene>
    <name evidence="3" type="ORF">E3T23_11150</name>
</gene>
<proteinExistence type="predicted"/>
<dbReference type="InterPro" id="IPR013149">
    <property type="entry name" value="ADH-like_C"/>
</dbReference>
<keyword evidence="4" id="KW-1185">Reference proteome</keyword>
<dbReference type="InterPro" id="IPR014188">
    <property type="entry name" value="Acrylyl-CoA_reductase_AcuI"/>
</dbReference>
<dbReference type="SUPFAM" id="SSF50129">
    <property type="entry name" value="GroES-like"/>
    <property type="match status" value="1"/>
</dbReference>
<dbReference type="GO" id="GO:0043957">
    <property type="term" value="F:acryloyl-CoA reductase (NADPH) activity"/>
    <property type="evidence" value="ECO:0007669"/>
    <property type="project" value="TreeGrafter"/>
</dbReference>
<feature type="domain" description="Enoyl reductase (ER)" evidence="2">
    <location>
        <begin position="25"/>
        <end position="334"/>
    </location>
</feature>